<reference evidence="2" key="1">
    <citation type="journal article" date="2021" name="PeerJ">
        <title>Extensive microbial diversity within the chicken gut microbiome revealed by metagenomics and culture.</title>
        <authorList>
            <person name="Gilroy R."/>
            <person name="Ravi A."/>
            <person name="Getino M."/>
            <person name="Pursley I."/>
            <person name="Horton D.L."/>
            <person name="Alikhan N.F."/>
            <person name="Baker D."/>
            <person name="Gharbi K."/>
            <person name="Hall N."/>
            <person name="Watson M."/>
            <person name="Adriaenssens E.M."/>
            <person name="Foster-Nyarko E."/>
            <person name="Jarju S."/>
            <person name="Secka A."/>
            <person name="Antonio M."/>
            <person name="Oren A."/>
            <person name="Chaudhuri R.R."/>
            <person name="La Ragione R."/>
            <person name="Hildebrand F."/>
            <person name="Pallen M.J."/>
        </authorList>
    </citation>
    <scope>NUCLEOTIDE SEQUENCE</scope>
    <source>
        <strain evidence="2">8470</strain>
    </source>
</reference>
<name>A0A948TP55_9BACT</name>
<dbReference type="AlphaFoldDB" id="A0A948TP55"/>
<gene>
    <name evidence="2" type="ORF">H9928_08605</name>
</gene>
<dbReference type="Gene3D" id="3.90.1570.30">
    <property type="match status" value="1"/>
</dbReference>
<evidence type="ECO:0000313" key="3">
    <source>
        <dbReference type="Proteomes" id="UP000784286"/>
    </source>
</evidence>
<comment type="caution">
    <text evidence="2">The sequence shown here is derived from an EMBL/GenBank/DDBJ whole genome shotgun (WGS) entry which is preliminary data.</text>
</comment>
<organism evidence="2 3">
    <name type="scientific">Candidatus Phocaeicola excrementipullorum</name>
    <dbReference type="NCBI Taxonomy" id="2838731"/>
    <lineage>
        <taxon>Bacteria</taxon>
        <taxon>Pseudomonadati</taxon>
        <taxon>Bacteroidota</taxon>
        <taxon>Bacteroidia</taxon>
        <taxon>Bacteroidales</taxon>
        <taxon>Bacteroidaceae</taxon>
        <taxon>Phocaeicola</taxon>
    </lineage>
</organism>
<reference evidence="2" key="2">
    <citation type="submission" date="2021-04" db="EMBL/GenBank/DDBJ databases">
        <authorList>
            <person name="Gilroy R."/>
        </authorList>
    </citation>
    <scope>NUCLEOTIDE SEQUENCE</scope>
    <source>
        <strain evidence="2">8470</strain>
    </source>
</reference>
<accession>A0A948TP55</accession>
<dbReference type="EMBL" id="JAHLFJ010000079">
    <property type="protein sequence ID" value="MBU3856595.1"/>
    <property type="molecule type" value="Genomic_DNA"/>
</dbReference>
<dbReference type="Pfam" id="PF13588">
    <property type="entry name" value="HSDR_N_2"/>
    <property type="match status" value="1"/>
</dbReference>
<feature type="domain" description="Type I restriction enzyme R protein N-terminal" evidence="1">
    <location>
        <begin position="35"/>
        <end position="144"/>
    </location>
</feature>
<protein>
    <submittedName>
        <fullName evidence="2">Type I restriction enzyme HsdR N-terminal domain-containing protein</fullName>
    </submittedName>
</protein>
<dbReference type="InterPro" id="IPR029464">
    <property type="entry name" value="HSDR_N"/>
</dbReference>
<proteinExistence type="predicted"/>
<sequence>MLALNLPAYPHKIIAKEGKNYIFDPLRKKYVALTPEEWVRQHFVNYLVRYKNFPAGLLANEIQITLNGTKKRCDTVLYSRGLIPRMIVEYKAPDVEITQNVFDQITRYNMVLKVDYLIVTNGISHYCCQIDYQTRSYRFLADIPSYAELAQE</sequence>
<evidence type="ECO:0000313" key="2">
    <source>
        <dbReference type="EMBL" id="MBU3856595.1"/>
    </source>
</evidence>
<dbReference type="Proteomes" id="UP000784286">
    <property type="component" value="Unassembled WGS sequence"/>
</dbReference>
<evidence type="ECO:0000259" key="1">
    <source>
        <dbReference type="Pfam" id="PF13588"/>
    </source>
</evidence>